<dbReference type="EMBL" id="QFQB01000121">
    <property type="protein sequence ID" value="PZQ43914.1"/>
    <property type="molecule type" value="Genomic_DNA"/>
</dbReference>
<protein>
    <recommendedName>
        <fullName evidence="3">SGNH/GDSL hydrolase family protein</fullName>
    </recommendedName>
</protein>
<proteinExistence type="predicted"/>
<organism evidence="1 2">
    <name type="scientific">Micavibrio aeruginosavorus</name>
    <dbReference type="NCBI Taxonomy" id="349221"/>
    <lineage>
        <taxon>Bacteria</taxon>
        <taxon>Pseudomonadati</taxon>
        <taxon>Bdellovibrionota</taxon>
        <taxon>Bdellovibrionia</taxon>
        <taxon>Bdellovibrionales</taxon>
        <taxon>Pseudobdellovibrionaceae</taxon>
        <taxon>Micavibrio</taxon>
    </lineage>
</organism>
<evidence type="ECO:0008006" key="3">
    <source>
        <dbReference type="Google" id="ProtNLM"/>
    </source>
</evidence>
<dbReference type="Proteomes" id="UP000249417">
    <property type="component" value="Unassembled WGS sequence"/>
</dbReference>
<gene>
    <name evidence="1" type="ORF">DI551_11200</name>
</gene>
<accession>A0A2W5MT28</accession>
<sequence length="270" mass="30233">MSEPSFATLLIGDSHYAAVATAAQERLVFDPSQLRTDLIFFDAWKYGLSYQFTSDEIGSVELNMQLRENIEILSRNYDNISLVTMLGGGHHLALTVLDNDGPLEVVLPGEPHLPLRDDATLLSLDMIEDIFLQLIQPTFNTLKAFRAALPQVAMLQVECPPANGDNEYVRNHIGNYFEKLYSPEQLDALSTPVQRYKFWKVQSNMYQKTCSELGIEYMKVPPSAIDGSGFLKPEHYGPDSTHANALYGNVIIDALESRFGCKFVGWNSFG</sequence>
<dbReference type="AlphaFoldDB" id="A0A2W5MT28"/>
<name>A0A2W5MT28_9BACT</name>
<evidence type="ECO:0000313" key="1">
    <source>
        <dbReference type="EMBL" id="PZQ43914.1"/>
    </source>
</evidence>
<evidence type="ECO:0000313" key="2">
    <source>
        <dbReference type="Proteomes" id="UP000249417"/>
    </source>
</evidence>
<comment type="caution">
    <text evidence="1">The sequence shown here is derived from an EMBL/GenBank/DDBJ whole genome shotgun (WGS) entry which is preliminary data.</text>
</comment>
<reference evidence="1 2" key="1">
    <citation type="submission" date="2017-08" db="EMBL/GenBank/DDBJ databases">
        <title>Infants hospitalized years apart are colonized by the same room-sourced microbial strains.</title>
        <authorList>
            <person name="Brooks B."/>
            <person name="Olm M.R."/>
            <person name="Firek B.A."/>
            <person name="Baker R."/>
            <person name="Thomas B.C."/>
            <person name="Morowitz M.J."/>
            <person name="Banfield J.F."/>
        </authorList>
    </citation>
    <scope>NUCLEOTIDE SEQUENCE [LARGE SCALE GENOMIC DNA]</scope>
    <source>
        <strain evidence="1">S2_005_002_R2_29</strain>
    </source>
</reference>